<keyword evidence="2" id="KW-1185">Reference proteome</keyword>
<protein>
    <submittedName>
        <fullName evidence="1">Uncharacterized protein</fullName>
    </submittedName>
</protein>
<organism evidence="1 2">
    <name type="scientific">Deinococcus soli</name>
    <name type="common">ex Cha et al. 2016</name>
    <dbReference type="NCBI Taxonomy" id="1309411"/>
    <lineage>
        <taxon>Bacteria</taxon>
        <taxon>Thermotogati</taxon>
        <taxon>Deinococcota</taxon>
        <taxon>Deinococci</taxon>
        <taxon>Deinococcales</taxon>
        <taxon>Deinococcaceae</taxon>
        <taxon>Deinococcus</taxon>
    </lineage>
</organism>
<reference evidence="1" key="1">
    <citation type="submission" date="2023-07" db="EMBL/GenBank/DDBJ databases">
        <title>Sorghum-associated microbial communities from plants grown in Nebraska, USA.</title>
        <authorList>
            <person name="Schachtman D."/>
        </authorList>
    </citation>
    <scope>NUCLEOTIDE SEQUENCE</scope>
    <source>
        <strain evidence="1">BE73</strain>
    </source>
</reference>
<dbReference type="Proteomes" id="UP001252370">
    <property type="component" value="Unassembled WGS sequence"/>
</dbReference>
<dbReference type="EMBL" id="JAVDTP010000028">
    <property type="protein sequence ID" value="MDR6754359.1"/>
    <property type="molecule type" value="Genomic_DNA"/>
</dbReference>
<comment type="caution">
    <text evidence="1">The sequence shown here is derived from an EMBL/GenBank/DDBJ whole genome shotgun (WGS) entry which is preliminary data.</text>
</comment>
<evidence type="ECO:0000313" key="1">
    <source>
        <dbReference type="EMBL" id="MDR6754359.1"/>
    </source>
</evidence>
<proteinExistence type="predicted"/>
<evidence type="ECO:0000313" key="2">
    <source>
        <dbReference type="Proteomes" id="UP001252370"/>
    </source>
</evidence>
<accession>A0ACC6KPJ3</accession>
<sequence length="177" mass="19155">MNDTLYTFGRRIIINALITLPCAADAWDGQPVRVRAADLDIHITVTPAARPAFRAALHAQQADQHRVTLHTHPTGLFIVDASSTPADQLEPHAYLLEAYRLAPEWCDDAARNANRPSWSDLVHGLKFHPHTSGTQDLGLHADGLSLSGIPAGAPTSLANFTVTVRGHHLTVRDGRAA</sequence>
<name>A0ACC6KPJ3_9DEIO</name>
<gene>
    <name evidence="1" type="ORF">J2Y01_004895</name>
</gene>